<protein>
    <recommendedName>
        <fullName evidence="1">SH3b domain-containing protein</fullName>
    </recommendedName>
</protein>
<comment type="caution">
    <text evidence="2">The sequence shown here is derived from an EMBL/GenBank/DDBJ whole genome shotgun (WGS) entry which is preliminary data.</text>
</comment>
<dbReference type="AlphaFoldDB" id="A0A7W7FKF8"/>
<dbReference type="EMBL" id="JACHMD010000001">
    <property type="protein sequence ID" value="MBB4666339.1"/>
    <property type="molecule type" value="Genomic_DNA"/>
</dbReference>
<dbReference type="PANTHER" id="PTHR34408">
    <property type="entry name" value="FAMILY PROTEIN, PUTATIVE-RELATED"/>
    <property type="match status" value="1"/>
</dbReference>
<name>A0A7W7FKF8_9MICO</name>
<proteinExistence type="predicted"/>
<evidence type="ECO:0000313" key="2">
    <source>
        <dbReference type="EMBL" id="MBB4666339.1"/>
    </source>
</evidence>
<dbReference type="InterPro" id="IPR003646">
    <property type="entry name" value="SH3-like_bac-type"/>
</dbReference>
<keyword evidence="3" id="KW-1185">Reference proteome</keyword>
<dbReference type="InterPro" id="IPR052354">
    <property type="entry name" value="Cell_Wall_Dynamics_Protein"/>
</dbReference>
<dbReference type="Proteomes" id="UP000573729">
    <property type="component" value="Unassembled WGS sequence"/>
</dbReference>
<accession>A0A7W7FKF8</accession>
<dbReference type="Pfam" id="PF13457">
    <property type="entry name" value="GW"/>
    <property type="match status" value="5"/>
</dbReference>
<reference evidence="2 3" key="1">
    <citation type="submission" date="2020-08" db="EMBL/GenBank/DDBJ databases">
        <title>Sequencing the genomes of 1000 actinobacteria strains.</title>
        <authorList>
            <person name="Klenk H.-P."/>
        </authorList>
    </citation>
    <scope>NUCLEOTIDE SEQUENCE [LARGE SCALE GENOMIC DNA]</scope>
    <source>
        <strain evidence="2 3">DSM 24947</strain>
    </source>
</reference>
<evidence type="ECO:0000313" key="3">
    <source>
        <dbReference type="Proteomes" id="UP000573729"/>
    </source>
</evidence>
<dbReference type="Gene3D" id="2.30.30.40">
    <property type="entry name" value="SH3 Domains"/>
    <property type="match status" value="1"/>
</dbReference>
<dbReference type="InterPro" id="IPR025987">
    <property type="entry name" value="GW_dom"/>
</dbReference>
<sequence length="916" mass="94956">MRHAPPVGTGLSMRTTAMALVVILAIALMGAIMPTASARAAELPSNIKSGGFIISDEEFFDGDSMTAAQVQTFLEKRVPTCKATTGPTCLRNFKATLTPKAKDQYCNAIPERKNVAAATIIVEVSRACGINPKVVIVMLQKEQGLITATKPSDWSYRAAMGMNCPDTAPCDAATAGFVNQVKQGVRQQQVYAKNPTWYNYRAGQVNTIQWHPDASCGTSKVFIENQATANLYIYTPYRPNVAALAAGYAAGDACSTYGNRNFYNYYVQWFKPGASENTDGAPAKVAPCTAPASADVVARSATYSVKTNSANARTAPTLVCTATTSLSQGTKVSVTGIYGAWARATVSGATRWILTSSLDIPDPSCVVPSASQITAASGTVTVKSDSLNARKAPTTACATGRITLDRDDKPTRTGIYGAWWRISHDGGTYWIHSDYATVTNGTALCSSAPSSVAASGTYRVASARAYGRTGPSTLCAKDAKTLTAGTVLVASAASTDGIWIRVTDGTTSMWVAKASLTTAPSGAVCEQPSSIVAASGTYRVSSARAYGRTGPSSLCGTEAKTLSSGTIVVASAATSDGAWLRVTDGASTMWVARASLATAASDAACVQPTTVSAASGTYRVVSSRAYGRAAPTSLCSVGARVLANGDTLKATAKTNDGVWLRVTDGSATMWVAAASMTSVPTDVCAQPTTVTALSATYEVSSSRAYGRMAPSSDCSSGVETFARGTTLVASAQTSDGVWVRVLDGSTTRWVAKASLVTATPVDVCAQPSATTKLGKTYQVTSTRAYGRTAPSSECSTDLKTLAKGTVLVASAMTSDGEWLRVDDGTDARWVAAASVATLASSSACAQPRTVTAVAKSYRVTSTRAYGRLAPSASCSIAVETLAKGTRLTATGVTADGRWLRVTSASGWMWVARASVG</sequence>
<dbReference type="SMART" id="SM00287">
    <property type="entry name" value="SH3b"/>
    <property type="match status" value="8"/>
</dbReference>
<dbReference type="RefSeq" id="WP_184215851.1">
    <property type="nucleotide sequence ID" value="NZ_JACHMD010000001.1"/>
</dbReference>
<dbReference type="PROSITE" id="PS51781">
    <property type="entry name" value="SH3B"/>
    <property type="match status" value="1"/>
</dbReference>
<organism evidence="2 3">
    <name type="scientific">Microbacterium marinum</name>
    <dbReference type="NCBI Taxonomy" id="421115"/>
    <lineage>
        <taxon>Bacteria</taxon>
        <taxon>Bacillati</taxon>
        <taxon>Actinomycetota</taxon>
        <taxon>Actinomycetes</taxon>
        <taxon>Micrococcales</taxon>
        <taxon>Microbacteriaceae</taxon>
        <taxon>Microbacterium</taxon>
    </lineage>
</organism>
<evidence type="ECO:0000259" key="1">
    <source>
        <dbReference type="PROSITE" id="PS51781"/>
    </source>
</evidence>
<feature type="domain" description="SH3b" evidence="1">
    <location>
        <begin position="375"/>
        <end position="440"/>
    </location>
</feature>
<dbReference type="PANTHER" id="PTHR34408:SF1">
    <property type="entry name" value="GLYCOSYL HYDROLASE FAMILY 19 DOMAIN-CONTAINING PROTEIN HI_1415"/>
    <property type="match status" value="1"/>
</dbReference>
<gene>
    <name evidence="2" type="ORF">BKA24_001048</name>
</gene>